<dbReference type="PANTHER" id="PTHR43766">
    <property type="entry name" value="TRYPTOPHAN--TRNA LIGASE, MITOCHONDRIAL"/>
    <property type="match status" value="1"/>
</dbReference>
<evidence type="ECO:0000256" key="1">
    <source>
        <dbReference type="ARBA" id="ARBA00004305"/>
    </source>
</evidence>
<dbReference type="InterPro" id="IPR002306">
    <property type="entry name" value="Trp-tRNA-ligase"/>
</dbReference>
<dbReference type="PANTHER" id="PTHR43766:SF1">
    <property type="entry name" value="TRYPTOPHAN--TRNA LIGASE, MITOCHONDRIAL"/>
    <property type="match status" value="1"/>
</dbReference>
<evidence type="ECO:0000256" key="12">
    <source>
        <dbReference type="RuleBase" id="RU363036"/>
    </source>
</evidence>
<dbReference type="NCBIfam" id="TIGR00233">
    <property type="entry name" value="trpS"/>
    <property type="match status" value="1"/>
</dbReference>
<dbReference type="HAMAP" id="MF_00140_B">
    <property type="entry name" value="Trp_tRNA_synth_B"/>
    <property type="match status" value="1"/>
</dbReference>
<protein>
    <recommendedName>
        <fullName evidence="11">Tryptophan--tRNA ligase, mitochondrial</fullName>
        <ecNumber evidence="3">6.1.1.2</ecNumber>
    </recommendedName>
    <alternativeName>
        <fullName evidence="9">Tryptophanyl-tRNA synthetase</fullName>
    </alternativeName>
</protein>
<proteinExistence type="inferred from homology"/>
<dbReference type="AlphaFoldDB" id="A0A9Q8UQM5"/>
<dbReference type="GO" id="GO:0004830">
    <property type="term" value="F:tryptophan-tRNA ligase activity"/>
    <property type="evidence" value="ECO:0007669"/>
    <property type="project" value="UniProtKB-EC"/>
</dbReference>
<dbReference type="Proteomes" id="UP000756132">
    <property type="component" value="Chromosome 6"/>
</dbReference>
<dbReference type="FunFam" id="1.10.240.10:FF:000002">
    <property type="entry name" value="Tryptophan--tRNA ligase"/>
    <property type="match status" value="1"/>
</dbReference>
<reference evidence="13" key="1">
    <citation type="submission" date="2021-12" db="EMBL/GenBank/DDBJ databases">
        <authorList>
            <person name="Zaccaron A."/>
            <person name="Stergiopoulos I."/>
        </authorList>
    </citation>
    <scope>NUCLEOTIDE SEQUENCE</scope>
    <source>
        <strain evidence="13">Race5_Kim</strain>
    </source>
</reference>
<evidence type="ECO:0000256" key="2">
    <source>
        <dbReference type="ARBA" id="ARBA00005594"/>
    </source>
</evidence>
<dbReference type="InterPro" id="IPR014729">
    <property type="entry name" value="Rossmann-like_a/b/a_fold"/>
</dbReference>
<evidence type="ECO:0000256" key="3">
    <source>
        <dbReference type="ARBA" id="ARBA00013161"/>
    </source>
</evidence>
<dbReference type="OMA" id="GWGQFKP"/>
<dbReference type="KEGG" id="ffu:CLAFUR5_06985"/>
<organism evidence="13 14">
    <name type="scientific">Passalora fulva</name>
    <name type="common">Tomato leaf mold</name>
    <name type="synonym">Cladosporium fulvum</name>
    <dbReference type="NCBI Taxonomy" id="5499"/>
    <lineage>
        <taxon>Eukaryota</taxon>
        <taxon>Fungi</taxon>
        <taxon>Dikarya</taxon>
        <taxon>Ascomycota</taxon>
        <taxon>Pezizomycotina</taxon>
        <taxon>Dothideomycetes</taxon>
        <taxon>Dothideomycetidae</taxon>
        <taxon>Mycosphaerellales</taxon>
        <taxon>Mycosphaerellaceae</taxon>
        <taxon>Fulvia</taxon>
    </lineage>
</organism>
<dbReference type="GO" id="GO:0005759">
    <property type="term" value="C:mitochondrial matrix"/>
    <property type="evidence" value="ECO:0007669"/>
    <property type="project" value="UniProtKB-SubCell"/>
</dbReference>
<comment type="similarity">
    <text evidence="2 12">Belongs to the class-I aminoacyl-tRNA synthetase family.</text>
</comment>
<dbReference type="PROSITE" id="PS51257">
    <property type="entry name" value="PROKAR_LIPOPROTEIN"/>
    <property type="match status" value="1"/>
</dbReference>
<gene>
    <name evidence="13" type="ORF">CLAFUR5_06985</name>
</gene>
<dbReference type="GO" id="GO:0005524">
    <property type="term" value="F:ATP binding"/>
    <property type="evidence" value="ECO:0007669"/>
    <property type="project" value="UniProtKB-KW"/>
</dbReference>
<dbReference type="InterPro" id="IPR050203">
    <property type="entry name" value="Trp-tRNA_synthetase"/>
</dbReference>
<evidence type="ECO:0000256" key="5">
    <source>
        <dbReference type="ARBA" id="ARBA00022741"/>
    </source>
</evidence>
<comment type="subcellular location">
    <subcellularLocation>
        <location evidence="1">Mitochondrion matrix</location>
    </subcellularLocation>
</comment>
<keyword evidence="8 12" id="KW-0030">Aminoacyl-tRNA synthetase</keyword>
<reference evidence="13" key="2">
    <citation type="journal article" date="2022" name="Microb. Genom.">
        <title>A chromosome-scale genome assembly of the tomato pathogen Cladosporium fulvum reveals a compartmentalized genome architecture and the presence of a dispensable chromosome.</title>
        <authorList>
            <person name="Zaccaron A.Z."/>
            <person name="Chen L.H."/>
            <person name="Samaras A."/>
            <person name="Stergiopoulos I."/>
        </authorList>
    </citation>
    <scope>NUCLEOTIDE SEQUENCE</scope>
    <source>
        <strain evidence="13">Race5_Kim</strain>
    </source>
</reference>
<dbReference type="FunFam" id="3.40.50.620:FF:000082">
    <property type="entry name" value="MSW1p Mitochondrial tryptophanyl-tRNA synthetase"/>
    <property type="match status" value="1"/>
</dbReference>
<dbReference type="GO" id="GO:0070183">
    <property type="term" value="P:mitochondrial tryptophanyl-tRNA aminoacylation"/>
    <property type="evidence" value="ECO:0007669"/>
    <property type="project" value="TreeGrafter"/>
</dbReference>
<dbReference type="InterPro" id="IPR002305">
    <property type="entry name" value="aa-tRNA-synth_Ic"/>
</dbReference>
<keyword evidence="6 12" id="KW-0067">ATP-binding</keyword>
<dbReference type="Gene3D" id="3.40.50.620">
    <property type="entry name" value="HUPs"/>
    <property type="match status" value="1"/>
</dbReference>
<dbReference type="RefSeq" id="XP_047763202.1">
    <property type="nucleotide sequence ID" value="XM_047906133.1"/>
</dbReference>
<evidence type="ECO:0000256" key="7">
    <source>
        <dbReference type="ARBA" id="ARBA00022917"/>
    </source>
</evidence>
<dbReference type="CDD" id="cd00806">
    <property type="entry name" value="TrpRS_core"/>
    <property type="match status" value="1"/>
</dbReference>
<dbReference type="Pfam" id="PF00579">
    <property type="entry name" value="tRNA-synt_1b"/>
    <property type="match status" value="1"/>
</dbReference>
<keyword evidence="4 12" id="KW-0436">Ligase</keyword>
<dbReference type="EMBL" id="CP090168">
    <property type="protein sequence ID" value="UJO18836.1"/>
    <property type="molecule type" value="Genomic_DNA"/>
</dbReference>
<dbReference type="EC" id="6.1.1.2" evidence="3"/>
<comment type="catalytic activity">
    <reaction evidence="10">
        <text>tRNA(Trp) + L-tryptophan + ATP = L-tryptophyl-tRNA(Trp) + AMP + diphosphate + H(+)</text>
        <dbReference type="Rhea" id="RHEA:24080"/>
        <dbReference type="Rhea" id="RHEA-COMP:9671"/>
        <dbReference type="Rhea" id="RHEA-COMP:9705"/>
        <dbReference type="ChEBI" id="CHEBI:15378"/>
        <dbReference type="ChEBI" id="CHEBI:30616"/>
        <dbReference type="ChEBI" id="CHEBI:33019"/>
        <dbReference type="ChEBI" id="CHEBI:57912"/>
        <dbReference type="ChEBI" id="CHEBI:78442"/>
        <dbReference type="ChEBI" id="CHEBI:78535"/>
        <dbReference type="ChEBI" id="CHEBI:456215"/>
        <dbReference type="EC" id="6.1.1.2"/>
    </reaction>
</comment>
<evidence type="ECO:0000256" key="10">
    <source>
        <dbReference type="ARBA" id="ARBA00049929"/>
    </source>
</evidence>
<keyword evidence="14" id="KW-1185">Reference proteome</keyword>
<dbReference type="InterPro" id="IPR024109">
    <property type="entry name" value="Trp-tRNA-ligase_bac-type"/>
</dbReference>
<evidence type="ECO:0000256" key="8">
    <source>
        <dbReference type="ARBA" id="ARBA00023146"/>
    </source>
</evidence>
<keyword evidence="7 12" id="KW-0648">Protein biosynthesis</keyword>
<evidence type="ECO:0000256" key="9">
    <source>
        <dbReference type="ARBA" id="ARBA00030268"/>
    </source>
</evidence>
<dbReference type="GeneID" id="71986863"/>
<dbReference type="InterPro" id="IPR001412">
    <property type="entry name" value="aa-tRNA-synth_I_CS"/>
</dbReference>
<dbReference type="SUPFAM" id="SSF52374">
    <property type="entry name" value="Nucleotidylyl transferase"/>
    <property type="match status" value="1"/>
</dbReference>
<accession>A0A9Q8UQM5</accession>
<name>A0A9Q8UQM5_PASFU</name>
<keyword evidence="5 12" id="KW-0547">Nucleotide-binding</keyword>
<evidence type="ECO:0000256" key="6">
    <source>
        <dbReference type="ARBA" id="ARBA00022840"/>
    </source>
</evidence>
<dbReference type="Gene3D" id="1.10.240.10">
    <property type="entry name" value="Tyrosyl-Transfer RNA Synthetase"/>
    <property type="match status" value="1"/>
</dbReference>
<dbReference type="PROSITE" id="PS00178">
    <property type="entry name" value="AA_TRNA_LIGASE_I"/>
    <property type="match status" value="1"/>
</dbReference>
<evidence type="ECO:0000256" key="11">
    <source>
        <dbReference type="ARBA" id="ARBA00069760"/>
    </source>
</evidence>
<evidence type="ECO:0000313" key="14">
    <source>
        <dbReference type="Proteomes" id="UP000756132"/>
    </source>
</evidence>
<evidence type="ECO:0000256" key="4">
    <source>
        <dbReference type="ARBA" id="ARBA00022598"/>
    </source>
</evidence>
<dbReference type="OrthoDB" id="15808at2759"/>
<dbReference type="PRINTS" id="PR01039">
    <property type="entry name" value="TRNASYNTHTRP"/>
</dbReference>
<evidence type="ECO:0000313" key="13">
    <source>
        <dbReference type="EMBL" id="UJO18836.1"/>
    </source>
</evidence>
<sequence length="412" mass="45238">MSVCRTPFSRLKIIPLPPTSPLMLSCASSVRRGSLQSLQTLQVKVTLGHNGSLPYRRRALSGQPSPPRKIIFSGIQPTGVPHLGNYLGALRQWAKLQDESDKSTRLIYSLVDLHAITIRQDPARLRQWKKESLAMLLAIGLDPVRSIIFHQSDVSAHAELMWILSCQASTGYLGRMTQWKDKTSNEKEGNERLKLGLFSYPVLQAADVLVHQTTHVPVGHDQAQHLEFARELANGFNHLHGDGILTAPETLISPAKRVMSLTDPGSKMSKSHPNPKSRILLTDSEDVIKAKLKAAVTDSVEGITYDPQHRPGVSNLLDIIYHARTSETSPSDPADGVGQTAIAKDMENMSLRVVKERATEAVESIVKPIRERYAEFIHDEAWLAEAAAAGAFKAQISAAETIQNVKKAVGLA</sequence>